<dbReference type="PANTHER" id="PTHR44144">
    <property type="entry name" value="DNAJ HOMOLOG SUBFAMILY C MEMBER 9"/>
    <property type="match status" value="1"/>
</dbReference>
<gene>
    <name evidence="3" type="ORF">BGHDH14_bgh01436</name>
</gene>
<dbReference type="SUPFAM" id="SSF46565">
    <property type="entry name" value="Chaperone J-domain"/>
    <property type="match status" value="1"/>
</dbReference>
<evidence type="ECO:0000259" key="2">
    <source>
        <dbReference type="PROSITE" id="PS50076"/>
    </source>
</evidence>
<feature type="compositionally biased region" description="Pro residues" evidence="1">
    <location>
        <begin position="423"/>
        <end position="432"/>
    </location>
</feature>
<dbReference type="GO" id="GO:0005634">
    <property type="term" value="C:nucleus"/>
    <property type="evidence" value="ECO:0007669"/>
    <property type="project" value="TreeGrafter"/>
</dbReference>
<sequence>MTISPPPDVYTTLGVNRCATAAEIRSSYRKLVLTCHPDKILDSSLKAAKQAEFQKVQEAYEILSDENRRQDHDDKVQIYELRKEMGRGNPTSRSNPYEFEVKTPKSTEPSKPKSSSSTSSIRVYTYTNPHNTSKSKSQEDTKYQSKNTSKKSPSENPDRRRSSTKDDEQRKAAHAKKLSEELERQRQREKELKREKKKAKEKKEKDRKRGSEEKRSTKTYAFVEDDTEDDPIFSPFSGSRPSKYNTDDLYDDGMKPRDENFARAKVSPDSGRKETFHTQQASRPTEKKSSRTSAKDISLNEKWNEHQNFAGAYMEAVRKKAAAPEVPTPPPGPQRAQSYAMPESSIYNIPSPRYTNIPNASFSPRYSASSIPPPTPRYSEEESMNRSSRRRERKSSSDIPSTRKKTKDVRSDSYPGELHQPPIVEPPSPPPSGRKAFPDEKPSKSEKYSYTQAQDSARRSSTIPPLSRSQTYTEPRSRYRKPELSSESESESPSVPRYMHQFSINYSVGNDRATAANTTRYYSEHRPVDEYFPMRSTSPHSSPHLYRNPSVSDYRGSHSYNQHCYYPPENEHYARHLHQYPLQREPISQQPPFGNINFAQPFRHENLIFANTPTKLYRNQIDGRG</sequence>
<evidence type="ECO:0000313" key="4">
    <source>
        <dbReference type="Proteomes" id="UP000015441"/>
    </source>
</evidence>
<dbReference type="SMART" id="SM00271">
    <property type="entry name" value="DnaJ"/>
    <property type="match status" value="1"/>
</dbReference>
<dbReference type="Proteomes" id="UP000015441">
    <property type="component" value="Unassembled WGS sequence"/>
</dbReference>
<feature type="compositionally biased region" description="Polar residues" evidence="1">
    <location>
        <begin position="345"/>
        <end position="370"/>
    </location>
</feature>
<keyword evidence="4" id="KW-1185">Reference proteome</keyword>
<dbReference type="InterPro" id="IPR001623">
    <property type="entry name" value="DnaJ_domain"/>
</dbReference>
<feature type="compositionally biased region" description="Low complexity" evidence="1">
    <location>
        <begin position="485"/>
        <end position="494"/>
    </location>
</feature>
<dbReference type="PROSITE" id="PS50076">
    <property type="entry name" value="DNAJ_2"/>
    <property type="match status" value="1"/>
</dbReference>
<dbReference type="AlphaFoldDB" id="N1JK80"/>
<dbReference type="GO" id="GO:0005737">
    <property type="term" value="C:cytoplasm"/>
    <property type="evidence" value="ECO:0007669"/>
    <property type="project" value="TreeGrafter"/>
</dbReference>
<comment type="caution">
    <text evidence="3">The sequence shown here is derived from an EMBL/GenBank/DDBJ whole genome shotgun (WGS) entry which is preliminary data.</text>
</comment>
<dbReference type="eggNOG" id="KOG0714">
    <property type="taxonomic scope" value="Eukaryota"/>
</dbReference>
<dbReference type="HOGENOM" id="CLU_437411_0_0_1"/>
<dbReference type="PRINTS" id="PR00625">
    <property type="entry name" value="JDOMAIN"/>
</dbReference>
<dbReference type="InterPro" id="IPR036869">
    <property type="entry name" value="J_dom_sf"/>
</dbReference>
<dbReference type="STRING" id="546991.N1JK80"/>
<feature type="region of interest" description="Disordered" evidence="1">
    <location>
        <begin position="82"/>
        <end position="303"/>
    </location>
</feature>
<dbReference type="EMBL" id="CAUH01004587">
    <property type="protein sequence ID" value="CCU80161.1"/>
    <property type="molecule type" value="Genomic_DNA"/>
</dbReference>
<feature type="region of interest" description="Disordered" evidence="1">
    <location>
        <begin position="316"/>
        <end position="496"/>
    </location>
</feature>
<feature type="compositionally biased region" description="Polar residues" evidence="1">
    <location>
        <begin position="121"/>
        <end position="135"/>
    </location>
</feature>
<feature type="compositionally biased region" description="Basic and acidic residues" evidence="1">
    <location>
        <begin position="152"/>
        <end position="194"/>
    </location>
</feature>
<evidence type="ECO:0000313" key="3">
    <source>
        <dbReference type="EMBL" id="CCU80161.1"/>
    </source>
</evidence>
<feature type="compositionally biased region" description="Basic and acidic residues" evidence="1">
    <location>
        <begin position="201"/>
        <end position="216"/>
    </location>
</feature>
<protein>
    <recommendedName>
        <fullName evidence="2">J domain-containing protein</fullName>
    </recommendedName>
</protein>
<dbReference type="InParanoid" id="N1JK80"/>
<feature type="compositionally biased region" description="Basic and acidic residues" evidence="1">
    <location>
        <begin position="252"/>
        <end position="262"/>
    </location>
</feature>
<proteinExistence type="predicted"/>
<accession>N1JK80</accession>
<feature type="compositionally biased region" description="Basic and acidic residues" evidence="1">
    <location>
        <begin position="436"/>
        <end position="447"/>
    </location>
</feature>
<evidence type="ECO:0000256" key="1">
    <source>
        <dbReference type="SAM" id="MobiDB-lite"/>
    </source>
</evidence>
<feature type="domain" description="J" evidence="2">
    <location>
        <begin position="8"/>
        <end position="76"/>
    </location>
</feature>
<dbReference type="CDD" id="cd06257">
    <property type="entry name" value="DnaJ"/>
    <property type="match status" value="1"/>
</dbReference>
<dbReference type="OrthoDB" id="10250354at2759"/>
<name>N1JK80_BLUG1</name>
<dbReference type="Pfam" id="PF00226">
    <property type="entry name" value="DnaJ"/>
    <property type="match status" value="1"/>
</dbReference>
<feature type="compositionally biased region" description="Polar residues" evidence="1">
    <location>
        <begin position="448"/>
        <end position="474"/>
    </location>
</feature>
<dbReference type="InterPro" id="IPR052594">
    <property type="entry name" value="J_domain-containing_protein"/>
</dbReference>
<dbReference type="GO" id="GO:0031072">
    <property type="term" value="F:heat shock protein binding"/>
    <property type="evidence" value="ECO:0007669"/>
    <property type="project" value="TreeGrafter"/>
</dbReference>
<reference evidence="3 4" key="1">
    <citation type="journal article" date="2010" name="Science">
        <title>Genome expansion and gene loss in powdery mildew fungi reveal tradeoffs in extreme parasitism.</title>
        <authorList>
            <person name="Spanu P.D."/>
            <person name="Abbott J.C."/>
            <person name="Amselem J."/>
            <person name="Burgis T.A."/>
            <person name="Soanes D.M."/>
            <person name="Stueber K."/>
            <person name="Ver Loren van Themaat E."/>
            <person name="Brown J.K.M."/>
            <person name="Butcher S.A."/>
            <person name="Gurr S.J."/>
            <person name="Lebrun M.-H."/>
            <person name="Ridout C.J."/>
            <person name="Schulze-Lefert P."/>
            <person name="Talbot N.J."/>
            <person name="Ahmadinejad N."/>
            <person name="Ametz C."/>
            <person name="Barton G.R."/>
            <person name="Benjdia M."/>
            <person name="Bidzinski P."/>
            <person name="Bindschedler L.V."/>
            <person name="Both M."/>
            <person name="Brewer M.T."/>
            <person name="Cadle-Davidson L."/>
            <person name="Cadle-Davidson M.M."/>
            <person name="Collemare J."/>
            <person name="Cramer R."/>
            <person name="Frenkel O."/>
            <person name="Godfrey D."/>
            <person name="Harriman J."/>
            <person name="Hoede C."/>
            <person name="King B.C."/>
            <person name="Klages S."/>
            <person name="Kleemann J."/>
            <person name="Knoll D."/>
            <person name="Koti P.S."/>
            <person name="Kreplak J."/>
            <person name="Lopez-Ruiz F.J."/>
            <person name="Lu X."/>
            <person name="Maekawa T."/>
            <person name="Mahanil S."/>
            <person name="Micali C."/>
            <person name="Milgroom M.G."/>
            <person name="Montana G."/>
            <person name="Noir S."/>
            <person name="O'Connell R.J."/>
            <person name="Oberhaensli S."/>
            <person name="Parlange F."/>
            <person name="Pedersen C."/>
            <person name="Quesneville H."/>
            <person name="Reinhardt R."/>
            <person name="Rott M."/>
            <person name="Sacristan S."/>
            <person name="Schmidt S.M."/>
            <person name="Schoen M."/>
            <person name="Skamnioti P."/>
            <person name="Sommer H."/>
            <person name="Stephens A."/>
            <person name="Takahara H."/>
            <person name="Thordal-Christensen H."/>
            <person name="Vigouroux M."/>
            <person name="Wessling R."/>
            <person name="Wicker T."/>
            <person name="Panstruga R."/>
        </authorList>
    </citation>
    <scope>NUCLEOTIDE SEQUENCE [LARGE SCALE GENOMIC DNA]</scope>
    <source>
        <strain evidence="3">DH14</strain>
    </source>
</reference>
<feature type="compositionally biased region" description="Basic and acidic residues" evidence="1">
    <location>
        <begin position="475"/>
        <end position="484"/>
    </location>
</feature>
<dbReference type="PANTHER" id="PTHR44144:SF1">
    <property type="entry name" value="DNAJ HOMOLOG SUBFAMILY C MEMBER 9"/>
    <property type="match status" value="1"/>
</dbReference>
<feature type="compositionally biased region" description="Basic and acidic residues" evidence="1">
    <location>
        <begin position="99"/>
        <end position="111"/>
    </location>
</feature>
<organism evidence="3 4">
    <name type="scientific">Blumeria graminis f. sp. hordei (strain DH14)</name>
    <name type="common">Barley powdery mildew</name>
    <name type="synonym">Oidium monilioides f. sp. hordei</name>
    <dbReference type="NCBI Taxonomy" id="546991"/>
    <lineage>
        <taxon>Eukaryota</taxon>
        <taxon>Fungi</taxon>
        <taxon>Dikarya</taxon>
        <taxon>Ascomycota</taxon>
        <taxon>Pezizomycotina</taxon>
        <taxon>Leotiomycetes</taxon>
        <taxon>Erysiphales</taxon>
        <taxon>Erysiphaceae</taxon>
        <taxon>Blumeria</taxon>
        <taxon>Blumeria hordei</taxon>
    </lineage>
</organism>
<dbReference type="Gene3D" id="1.10.287.110">
    <property type="entry name" value="DnaJ domain"/>
    <property type="match status" value="1"/>
</dbReference>